<comment type="caution">
    <text evidence="2">The sequence shown here is derived from an EMBL/GenBank/DDBJ whole genome shotgun (WGS) entry which is preliminary data.</text>
</comment>
<sequence>MARVCGKTSAHCHSKQSKRRCGVTEFCLHTHVWLRFFAVVVVGVVVEVVVIEAVAHQICALSQNDKKLDADNADKNSLAFCQNR</sequence>
<evidence type="ECO:0000256" key="1">
    <source>
        <dbReference type="SAM" id="Phobius"/>
    </source>
</evidence>
<proteinExistence type="predicted"/>
<name>A0A813JBZ6_POLGL</name>
<keyword evidence="1" id="KW-0812">Transmembrane</keyword>
<keyword evidence="1" id="KW-1133">Transmembrane helix</keyword>
<accession>A0A813JBZ6</accession>
<evidence type="ECO:0000313" key="2">
    <source>
        <dbReference type="EMBL" id="CAE8675985.1"/>
    </source>
</evidence>
<feature type="transmembrane region" description="Helical" evidence="1">
    <location>
        <begin position="32"/>
        <end position="55"/>
    </location>
</feature>
<dbReference type="AlphaFoldDB" id="A0A813JBZ6"/>
<organism evidence="2 3">
    <name type="scientific">Polarella glacialis</name>
    <name type="common">Dinoflagellate</name>
    <dbReference type="NCBI Taxonomy" id="89957"/>
    <lineage>
        <taxon>Eukaryota</taxon>
        <taxon>Sar</taxon>
        <taxon>Alveolata</taxon>
        <taxon>Dinophyceae</taxon>
        <taxon>Suessiales</taxon>
        <taxon>Suessiaceae</taxon>
        <taxon>Polarella</taxon>
    </lineage>
</organism>
<protein>
    <submittedName>
        <fullName evidence="2">Uncharacterized protein</fullName>
    </submittedName>
</protein>
<dbReference type="EMBL" id="CAJNNW010025171">
    <property type="protein sequence ID" value="CAE8675985.1"/>
    <property type="molecule type" value="Genomic_DNA"/>
</dbReference>
<reference evidence="2" key="1">
    <citation type="submission" date="2021-02" db="EMBL/GenBank/DDBJ databases">
        <authorList>
            <person name="Dougan E. K."/>
            <person name="Rhodes N."/>
            <person name="Thang M."/>
            <person name="Chan C."/>
        </authorList>
    </citation>
    <scope>NUCLEOTIDE SEQUENCE</scope>
</reference>
<dbReference type="Proteomes" id="UP000626109">
    <property type="component" value="Unassembled WGS sequence"/>
</dbReference>
<gene>
    <name evidence="2" type="ORF">PGLA2088_LOCUS19650</name>
</gene>
<keyword evidence="1" id="KW-0472">Membrane</keyword>
<evidence type="ECO:0000313" key="3">
    <source>
        <dbReference type="Proteomes" id="UP000626109"/>
    </source>
</evidence>